<reference evidence="3" key="1">
    <citation type="journal article" date="2013" name="Nat. Genet.">
        <title>The Capsella rubella genome and the genomic consequences of rapid mating system evolution.</title>
        <authorList>
            <person name="Slotte T."/>
            <person name="Hazzouri K.M."/>
            <person name="Agren J.A."/>
            <person name="Koenig D."/>
            <person name="Maumus F."/>
            <person name="Guo Y.L."/>
            <person name="Steige K."/>
            <person name="Platts A.E."/>
            <person name="Escobar J.S."/>
            <person name="Newman L.K."/>
            <person name="Wang W."/>
            <person name="Mandakova T."/>
            <person name="Vello E."/>
            <person name="Smith L.M."/>
            <person name="Henz S.R."/>
            <person name="Steffen J."/>
            <person name="Takuno S."/>
            <person name="Brandvain Y."/>
            <person name="Coop G."/>
            <person name="Andolfatto P."/>
            <person name="Hu T.T."/>
            <person name="Blanchette M."/>
            <person name="Clark R.M."/>
            <person name="Quesneville H."/>
            <person name="Nordborg M."/>
            <person name="Gaut B.S."/>
            <person name="Lysak M.A."/>
            <person name="Jenkins J."/>
            <person name="Grimwood J."/>
            <person name="Chapman J."/>
            <person name="Prochnik S."/>
            <person name="Shu S."/>
            <person name="Rokhsar D."/>
            <person name="Schmutz J."/>
            <person name="Weigel D."/>
            <person name="Wright S.I."/>
        </authorList>
    </citation>
    <scope>NUCLEOTIDE SEQUENCE [LARGE SCALE GENOMIC DNA]</scope>
    <source>
        <strain evidence="3">cv. Monte Gargano</strain>
    </source>
</reference>
<sequence>MFHHKLYMEVNKNLSWPFFCHVGSDSWVPTCLIHLSKRASRCFESRPTRMTGFLFCLLLGLFLILLFISPPHMETE</sequence>
<accession>R0HJY9</accession>
<proteinExistence type="predicted"/>
<evidence type="ECO:0000256" key="1">
    <source>
        <dbReference type="SAM" id="Phobius"/>
    </source>
</evidence>
<evidence type="ECO:0000313" key="2">
    <source>
        <dbReference type="EMBL" id="EOA25510.1"/>
    </source>
</evidence>
<evidence type="ECO:0000313" key="3">
    <source>
        <dbReference type="Proteomes" id="UP000029121"/>
    </source>
</evidence>
<dbReference type="Proteomes" id="UP000029121">
    <property type="component" value="Unassembled WGS sequence"/>
</dbReference>
<dbReference type="AlphaFoldDB" id="R0HJY9"/>
<keyword evidence="1" id="KW-0812">Transmembrane</keyword>
<keyword evidence="1" id="KW-1133">Transmembrane helix</keyword>
<keyword evidence="3" id="KW-1185">Reference proteome</keyword>
<name>R0HJY9_9BRAS</name>
<feature type="transmembrane region" description="Helical" evidence="1">
    <location>
        <begin position="50"/>
        <end position="68"/>
    </location>
</feature>
<dbReference type="EMBL" id="KB870809">
    <property type="protein sequence ID" value="EOA25510.1"/>
    <property type="molecule type" value="Genomic_DNA"/>
</dbReference>
<keyword evidence="1" id="KW-0472">Membrane</keyword>
<gene>
    <name evidence="2" type="ORF">CARUB_v10018853mg</name>
</gene>
<organism evidence="2 3">
    <name type="scientific">Capsella rubella</name>
    <dbReference type="NCBI Taxonomy" id="81985"/>
    <lineage>
        <taxon>Eukaryota</taxon>
        <taxon>Viridiplantae</taxon>
        <taxon>Streptophyta</taxon>
        <taxon>Embryophyta</taxon>
        <taxon>Tracheophyta</taxon>
        <taxon>Spermatophyta</taxon>
        <taxon>Magnoliopsida</taxon>
        <taxon>eudicotyledons</taxon>
        <taxon>Gunneridae</taxon>
        <taxon>Pentapetalae</taxon>
        <taxon>rosids</taxon>
        <taxon>malvids</taxon>
        <taxon>Brassicales</taxon>
        <taxon>Brassicaceae</taxon>
        <taxon>Camelineae</taxon>
        <taxon>Capsella</taxon>
    </lineage>
</organism>
<protein>
    <submittedName>
        <fullName evidence="2">Uncharacterized protein</fullName>
    </submittedName>
</protein>